<dbReference type="Gene3D" id="3.40.50.2000">
    <property type="entry name" value="Glycogen Phosphorylase B"/>
    <property type="match status" value="2"/>
</dbReference>
<dbReference type="AlphaFoldDB" id="A0AA38RJA2"/>
<feature type="transmembrane region" description="Helical" evidence="2">
    <location>
        <begin position="196"/>
        <end position="216"/>
    </location>
</feature>
<accession>A0AA38RJA2</accession>
<gene>
    <name evidence="3" type="ORF">NKR23_g8658</name>
</gene>
<dbReference type="CDD" id="cd03784">
    <property type="entry name" value="GT1_Gtf-like"/>
    <property type="match status" value="1"/>
</dbReference>
<dbReference type="PANTHER" id="PTHR48050:SF13">
    <property type="entry name" value="STEROL 3-BETA-GLUCOSYLTRANSFERASE UGT80A2"/>
    <property type="match status" value="1"/>
</dbReference>
<comment type="caution">
    <text evidence="3">The sequence shown here is derived from an EMBL/GenBank/DDBJ whole genome shotgun (WGS) entry which is preliminary data.</text>
</comment>
<keyword evidence="4" id="KW-1185">Reference proteome</keyword>
<dbReference type="GO" id="GO:0008194">
    <property type="term" value="F:UDP-glycosyltransferase activity"/>
    <property type="evidence" value="ECO:0007669"/>
    <property type="project" value="InterPro"/>
</dbReference>
<dbReference type="Proteomes" id="UP001174694">
    <property type="component" value="Unassembled WGS sequence"/>
</dbReference>
<proteinExistence type="predicted"/>
<evidence type="ECO:0000313" key="4">
    <source>
        <dbReference type="Proteomes" id="UP001174694"/>
    </source>
</evidence>
<dbReference type="InterPro" id="IPR002213">
    <property type="entry name" value="UDP_glucos_trans"/>
</dbReference>
<keyword evidence="2" id="KW-0812">Transmembrane</keyword>
<protein>
    <submittedName>
        <fullName evidence="3">UDP-Glycosyltransferase/glycogen phosphorylase</fullName>
    </submittedName>
</protein>
<evidence type="ECO:0000256" key="2">
    <source>
        <dbReference type="SAM" id="Phobius"/>
    </source>
</evidence>
<dbReference type="EMBL" id="JANBVO010000031">
    <property type="protein sequence ID" value="KAJ9138084.1"/>
    <property type="molecule type" value="Genomic_DNA"/>
</dbReference>
<organism evidence="3 4">
    <name type="scientific">Pleurostoma richardsiae</name>
    <dbReference type="NCBI Taxonomy" id="41990"/>
    <lineage>
        <taxon>Eukaryota</taxon>
        <taxon>Fungi</taxon>
        <taxon>Dikarya</taxon>
        <taxon>Ascomycota</taxon>
        <taxon>Pezizomycotina</taxon>
        <taxon>Sordariomycetes</taxon>
        <taxon>Sordariomycetidae</taxon>
        <taxon>Calosphaeriales</taxon>
        <taxon>Pleurostomataceae</taxon>
        <taxon>Pleurostoma</taxon>
    </lineage>
</organism>
<reference evidence="3" key="1">
    <citation type="submission" date="2022-07" db="EMBL/GenBank/DDBJ databases">
        <title>Fungi with potential for degradation of polypropylene.</title>
        <authorList>
            <person name="Gostincar C."/>
        </authorList>
    </citation>
    <scope>NUCLEOTIDE SEQUENCE</scope>
    <source>
        <strain evidence="3">EXF-13308</strain>
    </source>
</reference>
<keyword evidence="2" id="KW-0472">Membrane</keyword>
<dbReference type="PANTHER" id="PTHR48050">
    <property type="entry name" value="STEROL 3-BETA-GLUCOSYLTRANSFERASE"/>
    <property type="match status" value="1"/>
</dbReference>
<dbReference type="InterPro" id="IPR050426">
    <property type="entry name" value="Glycosyltransferase_28"/>
</dbReference>
<keyword evidence="2" id="KW-1133">Transmembrane helix</keyword>
<sequence>MSPRPKKILLLTNSEHGQANVYLAVSHALLDSEDAVEVHLASFAPIAKFVKTTSEYAQQICRHGRSIVFHEIQGIDMRSAWSRPEIGMGDPTTNSTRGLFNAAKKVHLLLRVTLPWTGPEFLEIYRSIVEIIQDVRPDLIAADPAFSPALTACQHLGVNFVILTPNTIKDFAMPLQPNGEALWKYPCTGSGFPFPVPWYLVPLNILLIFISIFIGVTDSRRKRIQRYVFEHTGGTHLVTLNDLSLNPRLGIKFLVANLPEIEYPLRVIPKHIIPCGPMIRPAKPVAEVDPDLAGWLAKGPTIYINMGTHVLTTEDTAVEMATALRIVLDHARCIVRKDMRMEQLQVLWKLLRNTKGGDYAVHMPRSRVHNVLGRYMDKDVVRIVEWLEPEPTAVLEDNNVVCAVHHGGANSFLEAVSAGKPHVVLPVWIDTFDFASRAELLGIGLWGNKLTRPNCKAFELGPTLKEVLIGENALAMRERAEALARLCAENGGGRVNAARAILAEIERREESLKSL</sequence>
<evidence type="ECO:0000256" key="1">
    <source>
        <dbReference type="ARBA" id="ARBA00022679"/>
    </source>
</evidence>
<evidence type="ECO:0000313" key="3">
    <source>
        <dbReference type="EMBL" id="KAJ9138084.1"/>
    </source>
</evidence>
<dbReference type="SUPFAM" id="SSF53756">
    <property type="entry name" value="UDP-Glycosyltransferase/glycogen phosphorylase"/>
    <property type="match status" value="1"/>
</dbReference>
<name>A0AA38RJA2_9PEZI</name>
<keyword evidence="1" id="KW-0808">Transferase</keyword>